<keyword evidence="5" id="KW-0500">Molybdenum</keyword>
<evidence type="ECO:0000259" key="6">
    <source>
        <dbReference type="SMART" id="SM00852"/>
    </source>
</evidence>
<dbReference type="GO" id="GO:0098970">
    <property type="term" value="P:postsynaptic neurotransmitter receptor diffusion trapping"/>
    <property type="evidence" value="ECO:0007669"/>
    <property type="project" value="TreeGrafter"/>
</dbReference>
<dbReference type="CDD" id="cd00886">
    <property type="entry name" value="MogA_MoaB"/>
    <property type="match status" value="1"/>
</dbReference>
<dbReference type="PANTHER" id="PTHR10192">
    <property type="entry name" value="MOLYBDOPTERIN BIOSYNTHESIS PROTEIN"/>
    <property type="match status" value="1"/>
</dbReference>
<dbReference type="Pfam" id="PF03454">
    <property type="entry name" value="MoeA_C"/>
    <property type="match status" value="1"/>
</dbReference>
<gene>
    <name evidence="7" type="ORF">CEUTPL_LOCUS6238</name>
</gene>
<dbReference type="PANTHER" id="PTHR10192:SF5">
    <property type="entry name" value="GEPHYRIN"/>
    <property type="match status" value="1"/>
</dbReference>
<dbReference type="NCBIfam" id="TIGR00177">
    <property type="entry name" value="molyb_syn"/>
    <property type="match status" value="2"/>
</dbReference>
<comment type="similarity">
    <text evidence="2">In the N-terminal section; belongs to the MoaB/Mog family.</text>
</comment>
<comment type="similarity">
    <text evidence="5">Belongs to the MoeA family.</text>
</comment>
<comment type="catalytic activity">
    <reaction evidence="5">
        <text>adenylyl-molybdopterin + molybdate = Mo-molybdopterin + AMP + H(+)</text>
        <dbReference type="Rhea" id="RHEA:35047"/>
        <dbReference type="ChEBI" id="CHEBI:15378"/>
        <dbReference type="ChEBI" id="CHEBI:36264"/>
        <dbReference type="ChEBI" id="CHEBI:62727"/>
        <dbReference type="ChEBI" id="CHEBI:71302"/>
        <dbReference type="ChEBI" id="CHEBI:456215"/>
    </reaction>
</comment>
<dbReference type="InterPro" id="IPR036135">
    <property type="entry name" value="MoeA_linker/N_sf"/>
</dbReference>
<evidence type="ECO:0000256" key="2">
    <source>
        <dbReference type="ARBA" id="ARBA00007589"/>
    </source>
</evidence>
<keyword evidence="4 5" id="KW-0501">Molybdenum cofactor biosynthesis</keyword>
<dbReference type="GO" id="GO:0046872">
    <property type="term" value="F:metal ion binding"/>
    <property type="evidence" value="ECO:0007669"/>
    <property type="project" value="UniProtKB-UniRule"/>
</dbReference>
<comment type="function">
    <text evidence="5">Catalyzes two steps in the biosynthesis of the molybdenum cofactor. In the first step, molybdopterin is adenylated. Subsequently, molybdate is inserted into adenylated molybdopterin and AMP is released.</text>
</comment>
<dbReference type="SMART" id="SM00852">
    <property type="entry name" value="MoCF_biosynth"/>
    <property type="match status" value="2"/>
</dbReference>
<dbReference type="Pfam" id="PF03453">
    <property type="entry name" value="MoeA_N"/>
    <property type="match status" value="1"/>
</dbReference>
<evidence type="ECO:0000313" key="8">
    <source>
        <dbReference type="Proteomes" id="UP001152799"/>
    </source>
</evidence>
<dbReference type="GO" id="GO:0005829">
    <property type="term" value="C:cytosol"/>
    <property type="evidence" value="ECO:0007669"/>
    <property type="project" value="TreeGrafter"/>
</dbReference>
<sequence length="613" mass="66653">MSIKFGILTVSTTCSQHPEKDEAGPKLEKEILLEFSKSLVSYKKIVTDDLAAIIHELEFVTTNCVCDVLFTVGGTGFAPSDVTPEATKAVIDKEAPGLTYAMISKSLAVTDMAMLSRSVCGIKNQTVIINFPGSSKAAVECFRFIKSSILHAVALIKDSIREVETKHAEIQCNFDRNLSEESKVKIKVGESRIRKSPFPMLEVSDAKNIVFKTVSVIQDTELIPIEKAATRILAEDVIAPKPVPAFPASIKDGYAVRAEDGAGFRVVEYSTAAGDGLKHPALQRGQIVRISTGAPLPPGADAVVQVEDTTLIDVTDNGDEELMVEINVEPKVGQDIRQIGSDIEANTVVFEKQAAITPAYIGVLAMLGISKVKVIKRPTIGIISTGSELVSSKDTLRPGQIYDSNKVTLIALLSNYGYEAKDCGIANDTPNSLKAVLENSFDTCDFIISSGGVSMSEYDLVKQVLVEDFGAKIHFGRLNMKPGKPTVFATLTYREKSKIVFSLPGNPVSCCVTSLLFVLPALRYIENSKNYEEFPNVNVILEHSIVNRDLRPEYVRLKVYRDAQNQLIAKSTGNQISSRLNSMVDANALLCVPGNSSFETGTVKPVQLFTQIF</sequence>
<dbReference type="Gene3D" id="2.170.190.11">
    <property type="entry name" value="Molybdopterin biosynthesis moea protein, domain 3"/>
    <property type="match status" value="1"/>
</dbReference>
<keyword evidence="5" id="KW-0808">Transferase</keyword>
<dbReference type="NCBIfam" id="NF045515">
    <property type="entry name" value="Glp_gephyrin"/>
    <property type="match status" value="1"/>
</dbReference>
<organism evidence="7 8">
    <name type="scientific">Ceutorhynchus assimilis</name>
    <name type="common">cabbage seed weevil</name>
    <dbReference type="NCBI Taxonomy" id="467358"/>
    <lineage>
        <taxon>Eukaryota</taxon>
        <taxon>Metazoa</taxon>
        <taxon>Ecdysozoa</taxon>
        <taxon>Arthropoda</taxon>
        <taxon>Hexapoda</taxon>
        <taxon>Insecta</taxon>
        <taxon>Pterygota</taxon>
        <taxon>Neoptera</taxon>
        <taxon>Endopterygota</taxon>
        <taxon>Coleoptera</taxon>
        <taxon>Polyphaga</taxon>
        <taxon>Cucujiformia</taxon>
        <taxon>Curculionidae</taxon>
        <taxon>Ceutorhynchinae</taxon>
        <taxon>Ceutorhynchus</taxon>
    </lineage>
</organism>
<dbReference type="InterPro" id="IPR036425">
    <property type="entry name" value="MoaB/Mog-like_dom_sf"/>
</dbReference>
<dbReference type="Proteomes" id="UP001152799">
    <property type="component" value="Chromosome 3"/>
</dbReference>
<dbReference type="InterPro" id="IPR001453">
    <property type="entry name" value="MoaB/Mog_dom"/>
</dbReference>
<reference evidence="7" key="1">
    <citation type="submission" date="2022-01" db="EMBL/GenBank/DDBJ databases">
        <authorList>
            <person name="King R."/>
        </authorList>
    </citation>
    <scope>NUCLEOTIDE SEQUENCE</scope>
</reference>
<evidence type="ECO:0000256" key="5">
    <source>
        <dbReference type="RuleBase" id="RU365090"/>
    </source>
</evidence>
<dbReference type="InterPro" id="IPR005110">
    <property type="entry name" value="MoeA_linker/N"/>
</dbReference>
<dbReference type="GO" id="GO:0099634">
    <property type="term" value="C:postsynaptic specialization membrane"/>
    <property type="evidence" value="ECO:0007669"/>
    <property type="project" value="GOC"/>
</dbReference>
<feature type="domain" description="MoaB/Mog" evidence="6">
    <location>
        <begin position="381"/>
        <end position="524"/>
    </location>
</feature>
<evidence type="ECO:0000256" key="1">
    <source>
        <dbReference type="ARBA" id="ARBA00005046"/>
    </source>
</evidence>
<dbReference type="GO" id="GO:0005524">
    <property type="term" value="F:ATP binding"/>
    <property type="evidence" value="ECO:0007669"/>
    <property type="project" value="UniProtKB-UniRule"/>
</dbReference>
<dbReference type="PROSITE" id="PS01079">
    <property type="entry name" value="MOCF_BIOSYNTHESIS_2"/>
    <property type="match status" value="1"/>
</dbReference>
<protein>
    <recommendedName>
        <fullName evidence="6">MoaB/Mog domain-containing protein</fullName>
    </recommendedName>
</protein>
<dbReference type="Pfam" id="PF00994">
    <property type="entry name" value="MoCF_biosynth"/>
    <property type="match status" value="2"/>
</dbReference>
<comment type="cofactor">
    <cofactor evidence="5">
        <name>Mg(2+)</name>
        <dbReference type="ChEBI" id="CHEBI:18420"/>
    </cofactor>
</comment>
<dbReference type="InterPro" id="IPR008284">
    <property type="entry name" value="MoCF_biosynth_CS"/>
</dbReference>
<dbReference type="GO" id="GO:0030425">
    <property type="term" value="C:dendrite"/>
    <property type="evidence" value="ECO:0007669"/>
    <property type="project" value="TreeGrafter"/>
</dbReference>
<dbReference type="FunFam" id="3.40.980.10:FF:000001">
    <property type="entry name" value="Molybdopterin molybdenumtransferase"/>
    <property type="match status" value="1"/>
</dbReference>
<dbReference type="FunFam" id="2.170.190.11:FF:000001">
    <property type="entry name" value="Molybdopterin molybdenumtransferase"/>
    <property type="match status" value="1"/>
</dbReference>
<evidence type="ECO:0000256" key="4">
    <source>
        <dbReference type="ARBA" id="ARBA00023150"/>
    </source>
</evidence>
<dbReference type="GO" id="GO:0061599">
    <property type="term" value="F:molybdopterin molybdotransferase activity"/>
    <property type="evidence" value="ECO:0007669"/>
    <property type="project" value="UniProtKB-UniRule"/>
</dbReference>
<comment type="similarity">
    <text evidence="3">In the C-terminal section; belongs to the MoeA family.</text>
</comment>
<dbReference type="AlphaFoldDB" id="A0A9P0GPK3"/>
<dbReference type="SUPFAM" id="SSF63867">
    <property type="entry name" value="MoeA C-terminal domain-like"/>
    <property type="match status" value="1"/>
</dbReference>
<dbReference type="CDD" id="cd00887">
    <property type="entry name" value="MoeA"/>
    <property type="match status" value="1"/>
</dbReference>
<dbReference type="GO" id="GO:0006777">
    <property type="term" value="P:Mo-molybdopterin cofactor biosynthetic process"/>
    <property type="evidence" value="ECO:0007669"/>
    <property type="project" value="UniProtKB-UniRule"/>
</dbReference>
<dbReference type="GO" id="GO:0061598">
    <property type="term" value="F:molybdopterin adenylyltransferase activity"/>
    <property type="evidence" value="ECO:0007669"/>
    <property type="project" value="UniProtKB-UniRule"/>
</dbReference>
<feature type="domain" description="MoaB/Mog" evidence="6">
    <location>
        <begin position="6"/>
        <end position="152"/>
    </location>
</feature>
<proteinExistence type="inferred from homology"/>
<dbReference type="GO" id="GO:0007529">
    <property type="term" value="P:establishment of synaptic specificity at neuromuscular junction"/>
    <property type="evidence" value="ECO:0007669"/>
    <property type="project" value="TreeGrafter"/>
</dbReference>
<dbReference type="SUPFAM" id="SSF63882">
    <property type="entry name" value="MoeA N-terminal region -like"/>
    <property type="match status" value="1"/>
</dbReference>
<dbReference type="EMBL" id="OU892279">
    <property type="protein sequence ID" value="CAH1127449.1"/>
    <property type="molecule type" value="Genomic_DNA"/>
</dbReference>
<name>A0A9P0GPK3_9CUCU</name>
<comment type="pathway">
    <text evidence="1 5">Cofactor biosynthesis; molybdopterin biosynthesis.</text>
</comment>
<dbReference type="Gene3D" id="3.40.980.10">
    <property type="entry name" value="MoaB/Mog-like domain"/>
    <property type="match status" value="2"/>
</dbReference>
<evidence type="ECO:0000256" key="3">
    <source>
        <dbReference type="ARBA" id="ARBA00008339"/>
    </source>
</evidence>
<accession>A0A9P0GPK3</accession>
<dbReference type="Gene3D" id="3.90.105.10">
    <property type="entry name" value="Molybdopterin biosynthesis moea protein, domain 2"/>
    <property type="match status" value="1"/>
</dbReference>
<keyword evidence="5" id="KW-0479">Metal-binding</keyword>
<keyword evidence="5" id="KW-0460">Magnesium</keyword>
<dbReference type="InterPro" id="IPR005111">
    <property type="entry name" value="MoeA_C_domain_IV"/>
</dbReference>
<comment type="catalytic activity">
    <reaction evidence="5">
        <text>molybdopterin + ATP + H(+) = adenylyl-molybdopterin + diphosphate</text>
        <dbReference type="Rhea" id="RHEA:31331"/>
        <dbReference type="ChEBI" id="CHEBI:15378"/>
        <dbReference type="ChEBI" id="CHEBI:30616"/>
        <dbReference type="ChEBI" id="CHEBI:33019"/>
        <dbReference type="ChEBI" id="CHEBI:58698"/>
        <dbReference type="ChEBI" id="CHEBI:62727"/>
    </reaction>
</comment>
<keyword evidence="8" id="KW-1185">Reference proteome</keyword>
<dbReference type="SUPFAM" id="SSF53218">
    <property type="entry name" value="Molybdenum cofactor biosynthesis proteins"/>
    <property type="match status" value="2"/>
</dbReference>
<dbReference type="OrthoDB" id="4349954at2759"/>
<dbReference type="InterPro" id="IPR038987">
    <property type="entry name" value="MoeA-like"/>
</dbReference>
<dbReference type="Gene3D" id="2.40.340.10">
    <property type="entry name" value="MoeA, C-terminal, domain IV"/>
    <property type="match status" value="1"/>
</dbReference>
<dbReference type="GO" id="GO:0072579">
    <property type="term" value="P:glycine receptor clustering"/>
    <property type="evidence" value="ECO:0007669"/>
    <property type="project" value="TreeGrafter"/>
</dbReference>
<dbReference type="InterPro" id="IPR036688">
    <property type="entry name" value="MoeA_C_domain_IV_sf"/>
</dbReference>
<dbReference type="GO" id="GO:0097112">
    <property type="term" value="P:gamma-aminobutyric acid receptor clustering"/>
    <property type="evidence" value="ECO:0007669"/>
    <property type="project" value="TreeGrafter"/>
</dbReference>
<evidence type="ECO:0000313" key="7">
    <source>
        <dbReference type="EMBL" id="CAH1127449.1"/>
    </source>
</evidence>